<keyword evidence="3 7" id="KW-0067">ATP-binding</keyword>
<dbReference type="InterPro" id="IPR051567">
    <property type="entry name" value="Unconventional_Myosin_ATPase"/>
</dbReference>
<reference evidence="9" key="2">
    <citation type="submission" date="2025-08" db="UniProtKB">
        <authorList>
            <consortium name="Ensembl"/>
        </authorList>
    </citation>
    <scope>IDENTIFICATION</scope>
</reference>
<protein>
    <recommendedName>
        <fullName evidence="8">Myosin motor domain-containing protein</fullName>
    </recommendedName>
</protein>
<dbReference type="EMBL" id="AYCK01022470">
    <property type="status" value="NOT_ANNOTATED_CDS"/>
    <property type="molecule type" value="Genomic_DNA"/>
</dbReference>
<dbReference type="PANTHER" id="PTHR22692">
    <property type="entry name" value="MYOSIN VII, XV"/>
    <property type="match status" value="1"/>
</dbReference>
<sequence length="626" mass="72668">TVELDEVEDLTYLEDVSESSVLLNLKKRFDRDCIYTYIGNILLSINPFKSLIIFSEEVRQKYEGKEQTKNPPFIHVYAIADSTFRLSQSSAQDQCIIVSGQSGSGKTEAMKQIVHYLSSIYQDRNDNLRQPMEVFPILESFGNAKTILNNNSSRFGKYLHIHILHGVVVGTSLSNYLLEKSRVVFQANKERNYHVFYELLEGMNDWDKEKLYLQGAETYYYLNQGGACTLKGKQEKQDFQLLLKCLETIGLHANQISNIWAILSSILHLGNICFSSYEVARIFSEAEARRIGSLLQISCETLQTVITHKVTETSYDRIYCPLSVESAIESRNAIAKALYSVLFEWLLEQINDWLSPAEMDSTVGVVDIYGFEDLEVNSFEQLCINFANEQLQNFLNKTLLSQEQEEYNKEQIPWYPVQLKNFHSCLELISSRPNGILRILNDQTCVPQATDHTFLQKCHYHHATNPFYIKPKNPIPVFTIHHYAGPVTYQVHNFLNKNQDQFRTEIVELFTRSRIKMISELFQKLQDRYIQQKELSWKMKHLRQPPPTAASHFLQSLTELTTRMESLRCNTIIIRCLKPNFVKLPGIFDVDYMSLQLRHSGVLETIHIRKEGFPIRIQYSCFIERY</sequence>
<keyword evidence="2 7" id="KW-0547">Nucleotide-binding</keyword>
<dbReference type="OMA" id="INQRESH"/>
<keyword evidence="5 7" id="KW-0505">Motor protein</keyword>
<dbReference type="EMBL" id="AYCK01022465">
    <property type="status" value="NOT_ANNOTATED_CDS"/>
    <property type="molecule type" value="Genomic_DNA"/>
</dbReference>
<dbReference type="PROSITE" id="PS51456">
    <property type="entry name" value="MYOSIN_MOTOR"/>
    <property type="match status" value="1"/>
</dbReference>
<evidence type="ECO:0000256" key="4">
    <source>
        <dbReference type="ARBA" id="ARBA00023123"/>
    </source>
</evidence>
<evidence type="ECO:0000256" key="6">
    <source>
        <dbReference type="ARBA" id="ARBA00023203"/>
    </source>
</evidence>
<dbReference type="Gene3D" id="1.20.58.530">
    <property type="match status" value="1"/>
</dbReference>
<dbReference type="SUPFAM" id="SSF52540">
    <property type="entry name" value="P-loop containing nucleoside triphosphate hydrolases"/>
    <property type="match status" value="1"/>
</dbReference>
<comment type="similarity">
    <text evidence="1 7">Belongs to the TRAFAC class myosin-kinesin ATPase superfamily. Myosin family.</text>
</comment>
<reference evidence="10" key="1">
    <citation type="submission" date="2013-10" db="EMBL/GenBank/DDBJ databases">
        <authorList>
            <person name="Schartl M."/>
            <person name="Warren W."/>
        </authorList>
    </citation>
    <scope>NUCLEOTIDE SEQUENCE [LARGE SCALE GENOMIC DNA]</scope>
    <source>
        <strain evidence="10">female</strain>
    </source>
</reference>
<dbReference type="GO" id="GO:0003774">
    <property type="term" value="F:cytoskeletal motor activity"/>
    <property type="evidence" value="ECO:0007669"/>
    <property type="project" value="UniProtKB-UniRule"/>
</dbReference>
<evidence type="ECO:0000313" key="10">
    <source>
        <dbReference type="Proteomes" id="UP000028760"/>
    </source>
</evidence>
<evidence type="ECO:0000256" key="5">
    <source>
        <dbReference type="ARBA" id="ARBA00023175"/>
    </source>
</evidence>
<evidence type="ECO:0000256" key="2">
    <source>
        <dbReference type="ARBA" id="ARBA00022741"/>
    </source>
</evidence>
<dbReference type="Proteomes" id="UP000028760">
    <property type="component" value="Unassembled WGS sequence"/>
</dbReference>
<evidence type="ECO:0000256" key="7">
    <source>
        <dbReference type="PROSITE-ProRule" id="PRU00782"/>
    </source>
</evidence>
<dbReference type="GeneTree" id="ENSGT00940000155335"/>
<dbReference type="EMBL" id="AYCK01022468">
    <property type="status" value="NOT_ANNOTATED_CDS"/>
    <property type="molecule type" value="Genomic_DNA"/>
</dbReference>
<dbReference type="GO" id="GO:0016459">
    <property type="term" value="C:myosin complex"/>
    <property type="evidence" value="ECO:0007669"/>
    <property type="project" value="UniProtKB-KW"/>
</dbReference>
<evidence type="ECO:0000259" key="8">
    <source>
        <dbReference type="PROSITE" id="PS51456"/>
    </source>
</evidence>
<dbReference type="Gene3D" id="3.40.850.10">
    <property type="entry name" value="Kinesin motor domain"/>
    <property type="match status" value="1"/>
</dbReference>
<keyword evidence="10" id="KW-1185">Reference proteome</keyword>
<dbReference type="eggNOG" id="KOG4229">
    <property type="taxonomic scope" value="Eukaryota"/>
</dbReference>
<dbReference type="STRING" id="48698.ENSPFOP00000026991"/>
<dbReference type="GO" id="GO:0003779">
    <property type="term" value="F:actin binding"/>
    <property type="evidence" value="ECO:0007669"/>
    <property type="project" value="UniProtKB-KW"/>
</dbReference>
<keyword evidence="6 7" id="KW-0009">Actin-binding</keyword>
<comment type="caution">
    <text evidence="7">Lacks conserved residue(s) required for the propagation of feature annotation.</text>
</comment>
<dbReference type="Gene3D" id="1.10.10.820">
    <property type="match status" value="1"/>
</dbReference>
<dbReference type="PRINTS" id="PR00193">
    <property type="entry name" value="MYOSINHEAVY"/>
</dbReference>
<dbReference type="GO" id="GO:0005524">
    <property type="term" value="F:ATP binding"/>
    <property type="evidence" value="ECO:0007669"/>
    <property type="project" value="UniProtKB-UniRule"/>
</dbReference>
<evidence type="ECO:0000256" key="3">
    <source>
        <dbReference type="ARBA" id="ARBA00022840"/>
    </source>
</evidence>
<keyword evidence="4 7" id="KW-0518">Myosin</keyword>
<feature type="domain" description="Myosin motor" evidence="8">
    <location>
        <begin position="5"/>
        <end position="626"/>
    </location>
</feature>
<dbReference type="AlphaFoldDB" id="A0A096M6F0"/>
<dbReference type="Gene3D" id="1.20.120.720">
    <property type="entry name" value="Myosin VI head, motor domain, U50 subdomain"/>
    <property type="match status" value="1"/>
</dbReference>
<dbReference type="PANTHER" id="PTHR22692:SF16">
    <property type="entry name" value="MYOSIN XVB"/>
    <property type="match status" value="1"/>
</dbReference>
<organism evidence="9 10">
    <name type="scientific">Poecilia formosa</name>
    <name type="common">Amazon molly</name>
    <name type="synonym">Limia formosa</name>
    <dbReference type="NCBI Taxonomy" id="48698"/>
    <lineage>
        <taxon>Eukaryota</taxon>
        <taxon>Metazoa</taxon>
        <taxon>Chordata</taxon>
        <taxon>Craniata</taxon>
        <taxon>Vertebrata</taxon>
        <taxon>Euteleostomi</taxon>
        <taxon>Actinopterygii</taxon>
        <taxon>Neopterygii</taxon>
        <taxon>Teleostei</taxon>
        <taxon>Neoteleostei</taxon>
        <taxon>Acanthomorphata</taxon>
        <taxon>Ovalentaria</taxon>
        <taxon>Atherinomorphae</taxon>
        <taxon>Cyprinodontiformes</taxon>
        <taxon>Poeciliidae</taxon>
        <taxon>Poeciliinae</taxon>
        <taxon>Poecilia</taxon>
    </lineage>
</organism>
<dbReference type="Pfam" id="PF00063">
    <property type="entry name" value="Myosin_head"/>
    <property type="match status" value="1"/>
</dbReference>
<dbReference type="SMART" id="SM00242">
    <property type="entry name" value="MYSc"/>
    <property type="match status" value="1"/>
</dbReference>
<dbReference type="EMBL" id="AYCK01022466">
    <property type="status" value="NOT_ANNOTATED_CDS"/>
    <property type="molecule type" value="Genomic_DNA"/>
</dbReference>
<dbReference type="InterPro" id="IPR036961">
    <property type="entry name" value="Kinesin_motor_dom_sf"/>
</dbReference>
<dbReference type="InterPro" id="IPR001609">
    <property type="entry name" value="Myosin_head_motor_dom-like"/>
</dbReference>
<accession>A0A096M6F0</accession>
<reference evidence="9" key="3">
    <citation type="submission" date="2025-09" db="UniProtKB">
        <authorList>
            <consortium name="Ensembl"/>
        </authorList>
    </citation>
    <scope>IDENTIFICATION</scope>
</reference>
<dbReference type="EMBL" id="AYCK01022469">
    <property type="status" value="NOT_ANNOTATED_CDS"/>
    <property type="molecule type" value="Genomic_DNA"/>
</dbReference>
<dbReference type="EMBL" id="AYCK01022467">
    <property type="status" value="NOT_ANNOTATED_CDS"/>
    <property type="molecule type" value="Genomic_DNA"/>
</dbReference>
<proteinExistence type="inferred from homology"/>
<name>A0A096M6F0_POEFO</name>
<evidence type="ECO:0000256" key="1">
    <source>
        <dbReference type="ARBA" id="ARBA00008314"/>
    </source>
</evidence>
<feature type="binding site" evidence="7">
    <location>
        <begin position="100"/>
        <end position="107"/>
    </location>
    <ligand>
        <name>ATP</name>
        <dbReference type="ChEBI" id="CHEBI:30616"/>
    </ligand>
</feature>
<evidence type="ECO:0000313" key="9">
    <source>
        <dbReference type="Ensembl" id="ENSPFOP00000026991.1"/>
    </source>
</evidence>
<dbReference type="FunFam" id="1.10.10.820:FF:000001">
    <property type="entry name" value="Myosin heavy chain"/>
    <property type="match status" value="1"/>
</dbReference>
<dbReference type="InterPro" id="IPR027417">
    <property type="entry name" value="P-loop_NTPase"/>
</dbReference>
<dbReference type="Ensembl" id="ENSPFOT00000023614.1">
    <property type="protein sequence ID" value="ENSPFOP00000026991.1"/>
    <property type="gene ID" value="ENSPFOG00000021749.1"/>
</dbReference>